<dbReference type="Proteomes" id="UP001501095">
    <property type="component" value="Unassembled WGS sequence"/>
</dbReference>
<proteinExistence type="predicted"/>
<comment type="caution">
    <text evidence="2">The sequence shown here is derived from an EMBL/GenBank/DDBJ whole genome shotgun (WGS) entry which is preliminary data.</text>
</comment>
<feature type="compositionally biased region" description="Polar residues" evidence="1">
    <location>
        <begin position="86"/>
        <end position="101"/>
    </location>
</feature>
<reference evidence="2 3" key="1">
    <citation type="journal article" date="2019" name="Int. J. Syst. Evol. Microbiol.">
        <title>The Global Catalogue of Microorganisms (GCM) 10K type strain sequencing project: providing services to taxonomists for standard genome sequencing and annotation.</title>
        <authorList>
            <consortium name="The Broad Institute Genomics Platform"/>
            <consortium name="The Broad Institute Genome Sequencing Center for Infectious Disease"/>
            <person name="Wu L."/>
            <person name="Ma J."/>
        </authorList>
    </citation>
    <scope>NUCLEOTIDE SEQUENCE [LARGE SCALE GENOMIC DNA]</scope>
    <source>
        <strain evidence="2 3">JCM 6924</strain>
    </source>
</reference>
<accession>A0ABN3P573</accession>
<dbReference type="EMBL" id="BAAATM010000030">
    <property type="protein sequence ID" value="GAA2561565.1"/>
    <property type="molecule type" value="Genomic_DNA"/>
</dbReference>
<evidence type="ECO:0000313" key="3">
    <source>
        <dbReference type="Proteomes" id="UP001501095"/>
    </source>
</evidence>
<organism evidence="2 3">
    <name type="scientific">Streptomyces levis</name>
    <dbReference type="NCBI Taxonomy" id="285566"/>
    <lineage>
        <taxon>Bacteria</taxon>
        <taxon>Bacillati</taxon>
        <taxon>Actinomycetota</taxon>
        <taxon>Actinomycetes</taxon>
        <taxon>Kitasatosporales</taxon>
        <taxon>Streptomycetaceae</taxon>
        <taxon>Streptomyces</taxon>
    </lineage>
</organism>
<gene>
    <name evidence="2" type="ORF">GCM10010423_75320</name>
</gene>
<keyword evidence="3" id="KW-1185">Reference proteome</keyword>
<evidence type="ECO:0000256" key="1">
    <source>
        <dbReference type="SAM" id="MobiDB-lite"/>
    </source>
</evidence>
<evidence type="ECO:0000313" key="2">
    <source>
        <dbReference type="EMBL" id="GAA2561565.1"/>
    </source>
</evidence>
<feature type="region of interest" description="Disordered" evidence="1">
    <location>
        <begin position="1"/>
        <end position="36"/>
    </location>
</feature>
<sequence length="107" mass="11519">MDMDVRGPGRYGGRGGGCHRLRRQRHRRTVSGRPRTVQTHLHHVDDGASPHRQWGCGIPGAPPPRTRIRQADTSNLARLASARASGVSTGRGTRIPQSVQTGPAEGS</sequence>
<feature type="compositionally biased region" description="Basic residues" evidence="1">
    <location>
        <begin position="17"/>
        <end position="30"/>
    </location>
</feature>
<name>A0ABN3P573_9ACTN</name>
<protein>
    <submittedName>
        <fullName evidence="2">Uncharacterized protein</fullName>
    </submittedName>
</protein>
<feature type="region of interest" description="Disordered" evidence="1">
    <location>
        <begin position="81"/>
        <end position="107"/>
    </location>
</feature>